<keyword evidence="7" id="KW-0067">ATP-binding</keyword>
<dbReference type="InterPro" id="IPR005467">
    <property type="entry name" value="His_kinase_dom"/>
</dbReference>
<feature type="transmembrane region" description="Helical" evidence="9">
    <location>
        <begin position="97"/>
        <end position="117"/>
    </location>
</feature>
<evidence type="ECO:0000256" key="6">
    <source>
        <dbReference type="ARBA" id="ARBA00022777"/>
    </source>
</evidence>
<feature type="transmembrane region" description="Helical" evidence="9">
    <location>
        <begin position="6"/>
        <end position="25"/>
    </location>
</feature>
<dbReference type="Gene3D" id="3.30.450.20">
    <property type="entry name" value="PAS domain"/>
    <property type="match status" value="1"/>
</dbReference>
<dbReference type="EMBL" id="CP036170">
    <property type="protein sequence ID" value="QBF75866.1"/>
    <property type="molecule type" value="Genomic_DNA"/>
</dbReference>
<dbReference type="InterPro" id="IPR003594">
    <property type="entry name" value="HATPase_dom"/>
</dbReference>
<evidence type="ECO:0000256" key="3">
    <source>
        <dbReference type="ARBA" id="ARBA00022553"/>
    </source>
</evidence>
<keyword evidence="12" id="KW-1185">Reference proteome</keyword>
<dbReference type="CDD" id="cd00082">
    <property type="entry name" value="HisKA"/>
    <property type="match status" value="1"/>
</dbReference>
<organism evidence="11 12">
    <name type="scientific">Clostridium scindens (strain ATCC 35704 / DSM 5676 / VPI 13733 / 19)</name>
    <dbReference type="NCBI Taxonomy" id="411468"/>
    <lineage>
        <taxon>Bacteria</taxon>
        <taxon>Bacillati</taxon>
        <taxon>Bacillota</taxon>
        <taxon>Clostridia</taxon>
        <taxon>Lachnospirales</taxon>
        <taxon>Lachnospiraceae</taxon>
    </lineage>
</organism>
<dbReference type="GeneID" id="62697460"/>
<dbReference type="Pfam" id="PF00989">
    <property type="entry name" value="PAS"/>
    <property type="match status" value="1"/>
</dbReference>
<dbReference type="InterPro" id="IPR036097">
    <property type="entry name" value="HisK_dim/P_sf"/>
</dbReference>
<dbReference type="PANTHER" id="PTHR43065:SF46">
    <property type="entry name" value="C4-DICARBOXYLATE TRANSPORT SENSOR PROTEIN DCTB"/>
    <property type="match status" value="1"/>
</dbReference>
<name>A0A494WW01_CLOS5</name>
<gene>
    <name evidence="11" type="primary">fixL</name>
    <name evidence="11" type="ORF">HDCHBGLK_03278</name>
</gene>
<evidence type="ECO:0000256" key="9">
    <source>
        <dbReference type="SAM" id="Phobius"/>
    </source>
</evidence>
<feature type="transmembrane region" description="Helical" evidence="9">
    <location>
        <begin position="168"/>
        <end position="189"/>
    </location>
</feature>
<dbReference type="KEGG" id="csci:HDCHBGLK_03278"/>
<comment type="catalytic activity">
    <reaction evidence="1">
        <text>ATP + protein L-histidine = ADP + protein N-phospho-L-histidine.</text>
        <dbReference type="EC" id="2.7.13.3"/>
    </reaction>
</comment>
<keyword evidence="9" id="KW-0812">Transmembrane</keyword>
<keyword evidence="9" id="KW-0472">Membrane</keyword>
<keyword evidence="5" id="KW-0547">Nucleotide-binding</keyword>
<evidence type="ECO:0000259" key="10">
    <source>
        <dbReference type="PROSITE" id="PS50109"/>
    </source>
</evidence>
<feature type="domain" description="Histidine kinase" evidence="10">
    <location>
        <begin position="374"/>
        <end position="604"/>
    </location>
</feature>
<evidence type="ECO:0000256" key="1">
    <source>
        <dbReference type="ARBA" id="ARBA00000085"/>
    </source>
</evidence>
<feature type="transmembrane region" description="Helical" evidence="9">
    <location>
        <begin position="137"/>
        <end position="156"/>
    </location>
</feature>
<dbReference type="AlphaFoldDB" id="A0A494WW01"/>
<keyword evidence="6" id="KW-0418">Kinase</keyword>
<evidence type="ECO:0000313" key="12">
    <source>
        <dbReference type="Proteomes" id="UP000289664"/>
    </source>
</evidence>
<evidence type="ECO:0000256" key="5">
    <source>
        <dbReference type="ARBA" id="ARBA00022741"/>
    </source>
</evidence>
<keyword evidence="9" id="KW-1133">Transmembrane helix</keyword>
<dbReference type="Pfam" id="PF16927">
    <property type="entry name" value="HisKA_7TM"/>
    <property type="match status" value="1"/>
</dbReference>
<keyword evidence="4 11" id="KW-0808">Transferase</keyword>
<dbReference type="InterPro" id="IPR003661">
    <property type="entry name" value="HisK_dim/P_dom"/>
</dbReference>
<dbReference type="CDD" id="cd00075">
    <property type="entry name" value="HATPase"/>
    <property type="match status" value="1"/>
</dbReference>
<dbReference type="Proteomes" id="UP000289664">
    <property type="component" value="Chromosome"/>
</dbReference>
<dbReference type="SMART" id="SM00387">
    <property type="entry name" value="HATPase_c"/>
    <property type="match status" value="1"/>
</dbReference>
<dbReference type="InterPro" id="IPR031621">
    <property type="entry name" value="HisKA_7TM"/>
</dbReference>
<reference evidence="11 12" key="1">
    <citation type="journal article" date="2019" name="Appl. Environ. Microbiol.">
        <title>Clostridium scindens ATCC 35704: integration of nutritional requirements, the complete genome sequence, and global transcriptional responses to bile acids.</title>
        <authorList>
            <person name="Devendran S."/>
            <person name="Shrestha R."/>
            <person name="Alves J.M.P."/>
            <person name="Wolf P.G."/>
            <person name="Ly L."/>
            <person name="Hernandez A.G."/>
            <person name="Mendez-Garcia C."/>
            <person name="Inboden A."/>
            <person name="Wiley J."/>
            <person name="Paul O."/>
            <person name="Allen A."/>
            <person name="Springer E."/>
            <person name="Wright C.L."/>
            <person name="Fields C.J."/>
            <person name="Daniel S.L."/>
            <person name="Ridlon J.M."/>
        </authorList>
    </citation>
    <scope>NUCLEOTIDE SEQUENCE [LARGE SCALE GENOMIC DNA]</scope>
    <source>
        <strain evidence="11 12">ATCC 35704</strain>
    </source>
</reference>
<dbReference type="EC" id="2.7.13.3" evidence="2"/>
<dbReference type="Gene3D" id="3.30.565.10">
    <property type="entry name" value="Histidine kinase-like ATPase, C-terminal domain"/>
    <property type="match status" value="1"/>
</dbReference>
<evidence type="ECO:0000256" key="2">
    <source>
        <dbReference type="ARBA" id="ARBA00012438"/>
    </source>
</evidence>
<proteinExistence type="predicted"/>
<dbReference type="Gene3D" id="1.10.287.130">
    <property type="match status" value="1"/>
</dbReference>
<dbReference type="GO" id="GO:0006355">
    <property type="term" value="P:regulation of DNA-templated transcription"/>
    <property type="evidence" value="ECO:0007669"/>
    <property type="project" value="InterPro"/>
</dbReference>
<evidence type="ECO:0000256" key="4">
    <source>
        <dbReference type="ARBA" id="ARBA00022679"/>
    </source>
</evidence>
<evidence type="ECO:0000256" key="8">
    <source>
        <dbReference type="ARBA" id="ARBA00023012"/>
    </source>
</evidence>
<dbReference type="InterPro" id="IPR035965">
    <property type="entry name" value="PAS-like_dom_sf"/>
</dbReference>
<dbReference type="SUPFAM" id="SSF55785">
    <property type="entry name" value="PYP-like sensor domain (PAS domain)"/>
    <property type="match status" value="1"/>
</dbReference>
<evidence type="ECO:0000256" key="7">
    <source>
        <dbReference type="ARBA" id="ARBA00022840"/>
    </source>
</evidence>
<dbReference type="SUPFAM" id="SSF55874">
    <property type="entry name" value="ATPase domain of HSP90 chaperone/DNA topoisomerase II/histidine kinase"/>
    <property type="match status" value="1"/>
</dbReference>
<dbReference type="SUPFAM" id="SSF47384">
    <property type="entry name" value="Homodimeric domain of signal transducing histidine kinase"/>
    <property type="match status" value="1"/>
</dbReference>
<feature type="transmembrane region" description="Helical" evidence="9">
    <location>
        <begin position="37"/>
        <end position="56"/>
    </location>
</feature>
<dbReference type="GO" id="GO:0000155">
    <property type="term" value="F:phosphorelay sensor kinase activity"/>
    <property type="evidence" value="ECO:0007669"/>
    <property type="project" value="InterPro"/>
</dbReference>
<keyword evidence="3" id="KW-0597">Phosphoprotein</keyword>
<keyword evidence="8" id="KW-0902">Two-component regulatory system</keyword>
<dbReference type="InterPro" id="IPR004358">
    <property type="entry name" value="Sig_transdc_His_kin-like_C"/>
</dbReference>
<dbReference type="InterPro" id="IPR013767">
    <property type="entry name" value="PAS_fold"/>
</dbReference>
<feature type="transmembrane region" description="Helical" evidence="9">
    <location>
        <begin position="195"/>
        <end position="219"/>
    </location>
</feature>
<feature type="transmembrane region" description="Helical" evidence="9">
    <location>
        <begin position="62"/>
        <end position="85"/>
    </location>
</feature>
<dbReference type="OrthoDB" id="1650586at2"/>
<evidence type="ECO:0000313" key="11">
    <source>
        <dbReference type="EMBL" id="QBF75866.1"/>
    </source>
</evidence>
<dbReference type="Pfam" id="PF02518">
    <property type="entry name" value="HATPase_c"/>
    <property type="match status" value="1"/>
</dbReference>
<dbReference type="GO" id="GO:0005524">
    <property type="term" value="F:ATP binding"/>
    <property type="evidence" value="ECO:0007669"/>
    <property type="project" value="UniProtKB-KW"/>
</dbReference>
<dbReference type="InterPro" id="IPR036890">
    <property type="entry name" value="HATPase_C_sf"/>
</dbReference>
<sequence length="605" mass="67807">MTTLTAHIMDIAVAVLAFFIISCIIKGKLLAVQKLYLFSAICLLIWLIAINGMTITNSLGSLQVLDAITCSCSALMVVTILMTSITYTKNLMKIPRCYWLIYVLPVFTSLIVFTNPLHHLFYKHFSIYASEVRFGPLFILSGGQYYIYCILSVFIMMRYGFRNRHRRVFGQVSLYIGGLLAPLAVNVLVTLKIVYLSIAATPIAFLFTIVCHGIAVYYLNFLNIKPLALQNMVDNISEGYVILSADSCIIYSNAVFDDIFGASYQMSVNSYLNVIVDELEERKKNVIYNLLNFFDVCKQSIHAISYEQAVLGDKGKIYYSVELTPILQKYRLIGVIAMFRDVTSLKEEMKRKQQNLSRAMERERLISLGQMIGSISHNLKTPIMAISGDVKALDNLVKEYYDSIGDPEVTLEDHQEIAGEMKEWLGKIQECCSYMSDIITTVKGMATNLSTSSESEFTVEEALKRVQMFLKGKLVKNGCHLMIKDELPENTVIRGDVNNLVQVLNNLVDNACDAMEEHGGNIILTAVKEEKEVILSVRDSGPGISETVGRKLFRSMYTTKGIKGTGLGLYSSEEIVRGKFGGKMWFENNQEGGATFYAAIPMEGE</sequence>
<dbReference type="PROSITE" id="PS50109">
    <property type="entry name" value="HIS_KIN"/>
    <property type="match status" value="1"/>
</dbReference>
<accession>A0A494WW01</accession>
<dbReference type="PRINTS" id="PR00344">
    <property type="entry name" value="BCTRLSENSOR"/>
</dbReference>
<protein>
    <recommendedName>
        <fullName evidence="2">histidine kinase</fullName>
        <ecNumber evidence="2">2.7.13.3</ecNumber>
    </recommendedName>
</protein>
<dbReference type="RefSeq" id="WP_039909656.1">
    <property type="nucleotide sequence ID" value="NZ_CP036170.1"/>
</dbReference>
<dbReference type="PANTHER" id="PTHR43065">
    <property type="entry name" value="SENSOR HISTIDINE KINASE"/>
    <property type="match status" value="1"/>
</dbReference>